<dbReference type="PROSITE" id="PS50292">
    <property type="entry name" value="PEROXIDASE_3"/>
    <property type="match status" value="1"/>
</dbReference>
<keyword evidence="6 20" id="KW-0812">Transmembrane</keyword>
<dbReference type="InterPro" id="IPR013112">
    <property type="entry name" value="FAD-bd_8"/>
</dbReference>
<keyword evidence="16" id="KW-0376">Hydrogen peroxide</keyword>
<dbReference type="SFLD" id="SFLDG01169">
    <property type="entry name" value="NADPH_oxidase_subgroup_(NOX)"/>
    <property type="match status" value="1"/>
</dbReference>
<dbReference type="FunFam" id="3.40.50.80:FF:000020">
    <property type="entry name" value="Dual oxidase 1"/>
    <property type="match status" value="1"/>
</dbReference>
<dbReference type="PANTHER" id="PTHR11972:SF208">
    <property type="entry name" value="DUAL OXIDASE-LIKE PROTEIN"/>
    <property type="match status" value="1"/>
</dbReference>
<keyword evidence="25" id="KW-1185">Reference proteome</keyword>
<dbReference type="PRINTS" id="PR00450">
    <property type="entry name" value="RECOVERIN"/>
</dbReference>
<dbReference type="Pfam" id="PF13499">
    <property type="entry name" value="EF-hand_7"/>
    <property type="match status" value="1"/>
</dbReference>
<comment type="catalytic activity">
    <reaction evidence="18">
        <text>NADPH + O2 + H(+) = H2O2 + NADP(+)</text>
        <dbReference type="Rhea" id="RHEA:11260"/>
        <dbReference type="ChEBI" id="CHEBI:15378"/>
        <dbReference type="ChEBI" id="CHEBI:15379"/>
        <dbReference type="ChEBI" id="CHEBI:16240"/>
        <dbReference type="ChEBI" id="CHEBI:57783"/>
        <dbReference type="ChEBI" id="CHEBI:58349"/>
        <dbReference type="EC" id="1.6.3.1"/>
    </reaction>
</comment>
<keyword evidence="13" id="KW-0560">Oxidoreductase</keyword>
<dbReference type="Pfam" id="PF08030">
    <property type="entry name" value="NAD_binding_6"/>
    <property type="match status" value="1"/>
</dbReference>
<feature type="transmembrane region" description="Helical" evidence="20">
    <location>
        <begin position="727"/>
        <end position="747"/>
    </location>
</feature>
<dbReference type="SUPFAM" id="SSF63380">
    <property type="entry name" value="Riboflavin synthase domain-like"/>
    <property type="match status" value="1"/>
</dbReference>
<evidence type="ECO:0000259" key="23">
    <source>
        <dbReference type="PROSITE" id="PS51384"/>
    </source>
</evidence>
<accession>A0A1X7VHU9</accession>
<feature type="domain" description="FAD-binding FR-type" evidence="23">
    <location>
        <begin position="1385"/>
        <end position="1490"/>
    </location>
</feature>
<gene>
    <name evidence="24" type="primary">100637823</name>
</gene>
<keyword evidence="15" id="KW-0325">Glycoprotein</keyword>
<feature type="signal peptide" evidence="21">
    <location>
        <begin position="1"/>
        <end position="16"/>
    </location>
</feature>
<keyword evidence="4" id="KW-0575">Peroxidase</keyword>
<keyword evidence="11" id="KW-0521">NADP</keyword>
<dbReference type="GO" id="GO:0006979">
    <property type="term" value="P:response to oxidative stress"/>
    <property type="evidence" value="ECO:0007669"/>
    <property type="project" value="InterPro"/>
</dbReference>
<dbReference type="PANTHER" id="PTHR11972">
    <property type="entry name" value="NADPH OXIDASE"/>
    <property type="match status" value="1"/>
</dbReference>
<evidence type="ECO:0000256" key="11">
    <source>
        <dbReference type="ARBA" id="ARBA00022857"/>
    </source>
</evidence>
<dbReference type="KEGG" id="aqu:100637823"/>
<dbReference type="GO" id="GO:0005509">
    <property type="term" value="F:calcium ion binding"/>
    <property type="evidence" value="ECO:0007669"/>
    <property type="project" value="InterPro"/>
</dbReference>
<evidence type="ECO:0000256" key="19">
    <source>
        <dbReference type="PIRSR" id="PIRSR619791-2"/>
    </source>
</evidence>
<dbReference type="InterPro" id="IPR017938">
    <property type="entry name" value="Riboflavin_synthase-like_b-brl"/>
</dbReference>
<dbReference type="Gene3D" id="1.10.640.10">
    <property type="entry name" value="Haem peroxidase domain superfamily, animal type"/>
    <property type="match status" value="1"/>
</dbReference>
<dbReference type="EC" id="1.6.3.1" evidence="3"/>
<evidence type="ECO:0000256" key="2">
    <source>
        <dbReference type="ARBA" id="ARBA00005644"/>
    </source>
</evidence>
<evidence type="ECO:0000256" key="20">
    <source>
        <dbReference type="SAM" id="Phobius"/>
    </source>
</evidence>
<dbReference type="GO" id="GO:0009886">
    <property type="term" value="P:post-embryonic animal morphogenesis"/>
    <property type="evidence" value="ECO:0007669"/>
    <property type="project" value="UniProtKB-ARBA"/>
</dbReference>
<proteinExistence type="inferred from homology"/>
<feature type="binding site" description="axial binding residue" evidence="19">
    <location>
        <position position="383"/>
    </location>
    <ligand>
        <name>heme b</name>
        <dbReference type="ChEBI" id="CHEBI:60344"/>
    </ligand>
    <ligandPart>
        <name>Fe</name>
        <dbReference type="ChEBI" id="CHEBI:18248"/>
    </ligandPart>
</feature>
<feature type="transmembrane region" description="Helical" evidence="20">
    <location>
        <begin position="1162"/>
        <end position="1183"/>
    </location>
</feature>
<feature type="domain" description="EF-hand" evidence="22">
    <location>
        <begin position="943"/>
        <end position="978"/>
    </location>
</feature>
<dbReference type="InterPro" id="IPR018247">
    <property type="entry name" value="EF_Hand_1_Ca_BS"/>
</dbReference>
<dbReference type="GO" id="GO:0043020">
    <property type="term" value="C:NADPH oxidase complex"/>
    <property type="evidence" value="ECO:0007669"/>
    <property type="project" value="TreeGrafter"/>
</dbReference>
<dbReference type="InterPro" id="IPR017927">
    <property type="entry name" value="FAD-bd_FR_type"/>
</dbReference>
<dbReference type="GO" id="GO:0042303">
    <property type="term" value="P:molting cycle"/>
    <property type="evidence" value="ECO:0007669"/>
    <property type="project" value="UniProtKB-ARBA"/>
</dbReference>
<dbReference type="eggNOG" id="KOG0039">
    <property type="taxonomic scope" value="Eukaryota"/>
</dbReference>
<protein>
    <recommendedName>
        <fullName evidence="3">NAD(P)H oxidase (H2O2-forming)</fullName>
        <ecNumber evidence="3">1.6.3.1</ecNumber>
    </recommendedName>
</protein>
<dbReference type="GO" id="GO:0042742">
    <property type="term" value="P:defense response to bacterium"/>
    <property type="evidence" value="ECO:0007669"/>
    <property type="project" value="UniProtKB-ARBA"/>
</dbReference>
<feature type="domain" description="EF-hand" evidence="22">
    <location>
        <begin position="979"/>
        <end position="1014"/>
    </location>
</feature>
<evidence type="ECO:0000256" key="7">
    <source>
        <dbReference type="ARBA" id="ARBA00022723"/>
    </source>
</evidence>
<evidence type="ECO:0000256" key="5">
    <source>
        <dbReference type="ARBA" id="ARBA00022630"/>
    </source>
</evidence>
<comment type="subcellular location">
    <subcellularLocation>
        <location evidence="1">Apical cell membrane</location>
        <topology evidence="1">Multi-pass membrane protein</topology>
    </subcellularLocation>
</comment>
<dbReference type="EnsemblMetazoa" id="Aqu2.1.39906_001">
    <property type="protein sequence ID" value="Aqu2.1.39906_001"/>
    <property type="gene ID" value="Aqu2.1.39906"/>
</dbReference>
<dbReference type="STRING" id="400682.A0A1X7VHU9"/>
<evidence type="ECO:0000256" key="4">
    <source>
        <dbReference type="ARBA" id="ARBA00022559"/>
    </source>
</evidence>
<dbReference type="InterPro" id="IPR011992">
    <property type="entry name" value="EF-hand-dom_pair"/>
</dbReference>
<dbReference type="SMR" id="A0A1X7VHU9"/>
<dbReference type="SUPFAM" id="SSF52343">
    <property type="entry name" value="Ferredoxin reductase-like, C-terminal NADP-linked domain"/>
    <property type="match status" value="1"/>
</dbReference>
<feature type="chain" id="PRO_5010878478" description="NAD(P)H oxidase (H2O2-forming)" evidence="21">
    <location>
        <begin position="17"/>
        <end position="1665"/>
    </location>
</feature>
<sequence length="1665" mass="191561">MKLLLLLGTLVVLSAASNPNDPAVQMKLRDLGLNNSGFEPDGHYEYQSYDGWYNNAAHPEWGGADMPMERRTPIAYPDGVYEFAGRDRPNVLIIANLTQNGLTGHLSTTRTGFFIYFGQQVVEEVLDAQRQGCIPEYEFIEVPKCHALYDRDCRGDRVIPFLRNRYDFQTGYNPNNPRMQLNEITPWFDGGLMYGPFKAWTDAIRSFQGGELAANDNQANIADQFPQSNDELGLPYANPPPPANFSLFPVNRFWTIGNPRGNENPFLLTMGVLWFRVHNWWARRLRVFYIQNRMRYNLSHEEWENDEWLFNRARQFTIATHQKVVYKEWMPLFLPSKYNGNPNAFPYNNTPGYTLYPGVSGYNPGINPQVAHIFQSAAMRFGHTMVTPGIWRRLGGGNQTCEFGPTLSPDFARFSNAYLRYVTNNENVQFDTMTSLITRLCNSNNPYNNTDLNDTLCNTINPGINRDDPSAGSYRVGNLHESYFAPRTCNQFWNPTVTIMQTNVDSFYLGMASQHAEREDFIITPDLRGFVFGALDHTRRDLMAQNLQRGRDHGLSDYNSARIAYGLQPLTSFEDLNSEYGNNPDITDNIERLRDVYNNDISKCDIWACGLAETTEDNGPGTLFTEVLFDQFMRIRHADRFWYENYKNNHLFTEEEINMIESVDMKSILIAITNSINADNIQDNPFQVTTNNQYCPQPFQLSELFMDDCRPLENFDYYDSSVWQVPFIWALVFIYIFIIIGLMLLIAELNKRRRAKILSSGRKSRTKKIEGTDLTDNDGEVIVAYEEKAGLQGVTRYVSFKLGPEKQLKLFYGEELLRTVDLRNQTSINILLPVDSELYFAVKIKNEYDILIRCKTVHDRNAIINKLKEFLEGLQIEVEEERGMKRVMLRNIFTKKQRQQLLENFFKSVFAEVGSKQNVETRTDILECELTKDEFADAMSTSKDSLFVEQMFALCDADQNGFISFREFADMTVIFSKGSPDEKLELMFRMYDLSGEGQLDRDEFKKMLKSMMELVNASVTGDQMNSLVDSMFTAAGFENKQHLTVDDFKVLMRDHKEELSNAKISVQGIEAPEIEAPASKEEEESGAVPSRYKARENATARARRTIIKAYGRTTKQDPRAQQQLEESQVTLQIKKKSKFTSTPVGRRFAAFLRWVENYKLHIFYLSMFFLITAAIFVERAYYYSVEREFGGLRRIAGYGVTVTRGAASCMMWTYSVLLITMARNLFTYLRETIFNYYIPFDSHISFHKVVAMTALFTTVMHCIGHGINFYHIATQTPSDLTCLFREVYFRSHFLPKFSYWLFLTMTGFSAFVLTLITVIIFVFAVQYARRYAFQSFWLTHHLYIVFYILMFLHGSGRLVQDPLFGNFFLGPGIVYVIDRLVSLGRSKAEVSIVRADILPSQVIGIYFKRPPSFDYVAGQWVRIASLAQNPGEYHPFTLSSAPNEENLSLHIRAVGPWTHNFREICSQKKSAGDPLPKLFVDGPFGEGHQDWYRFEAAVLVGGGIGVTPFASILKELVHRFNIGARIQCKKVYFIWVTRTQHQFEWMADIIKEVEEADTKRLVEVHVFVTQFFDKFDLRTSMLYVAERHFQRLSGRSLFTGMRAITHFGRPDFGTFFDSLAEEHNLLPKIGVFSCGPPGMTNGVEEACAATNRYEGPAFIHHFENF</sequence>
<dbReference type="InterPro" id="IPR039261">
    <property type="entry name" value="FNR_nucleotide-bd"/>
</dbReference>
<dbReference type="GO" id="GO:0020037">
    <property type="term" value="F:heme binding"/>
    <property type="evidence" value="ECO:0007669"/>
    <property type="project" value="InterPro"/>
</dbReference>
<dbReference type="SUPFAM" id="SSF47473">
    <property type="entry name" value="EF-hand"/>
    <property type="match status" value="1"/>
</dbReference>
<keyword evidence="19" id="KW-0349">Heme</keyword>
<dbReference type="Pfam" id="PF08022">
    <property type="entry name" value="FAD_binding_8"/>
    <property type="match status" value="1"/>
</dbReference>
<evidence type="ECO:0000256" key="1">
    <source>
        <dbReference type="ARBA" id="ARBA00004424"/>
    </source>
</evidence>
<keyword evidence="7 19" id="KW-0479">Metal-binding</keyword>
<keyword evidence="21" id="KW-0732">Signal</keyword>
<keyword evidence="5" id="KW-0285">Flavoprotein</keyword>
<dbReference type="InterPro" id="IPR002048">
    <property type="entry name" value="EF_hand_dom"/>
</dbReference>
<evidence type="ECO:0000256" key="9">
    <source>
        <dbReference type="ARBA" id="ARBA00022827"/>
    </source>
</evidence>
<dbReference type="InterPro" id="IPR013130">
    <property type="entry name" value="Fe3_Rdtase_TM_dom"/>
</dbReference>
<dbReference type="SMART" id="SM00054">
    <property type="entry name" value="EFh"/>
    <property type="match status" value="3"/>
</dbReference>
<dbReference type="InterPro" id="IPR037120">
    <property type="entry name" value="Haem_peroxidase_sf_animal"/>
</dbReference>
<reference evidence="24" key="2">
    <citation type="submission" date="2017-05" db="UniProtKB">
        <authorList>
            <consortium name="EnsemblMetazoa"/>
        </authorList>
    </citation>
    <scope>IDENTIFICATION</scope>
</reference>
<evidence type="ECO:0000256" key="14">
    <source>
        <dbReference type="ARBA" id="ARBA00023136"/>
    </source>
</evidence>
<dbReference type="GO" id="GO:0016174">
    <property type="term" value="F:NAD(P)H oxidase H2O2-forming activity"/>
    <property type="evidence" value="ECO:0007669"/>
    <property type="project" value="UniProtKB-EC"/>
</dbReference>
<keyword evidence="12 20" id="KW-1133">Transmembrane helix</keyword>
<dbReference type="PROSITE" id="PS51384">
    <property type="entry name" value="FAD_FR"/>
    <property type="match status" value="1"/>
</dbReference>
<dbReference type="PROSITE" id="PS00018">
    <property type="entry name" value="EF_HAND_1"/>
    <property type="match status" value="2"/>
</dbReference>
<dbReference type="InterPro" id="IPR050369">
    <property type="entry name" value="RBOH/FRE"/>
</dbReference>
<dbReference type="GO" id="GO:0042744">
    <property type="term" value="P:hydrogen peroxide catabolic process"/>
    <property type="evidence" value="ECO:0007669"/>
    <property type="project" value="UniProtKB-KW"/>
</dbReference>
<dbReference type="Gene3D" id="2.40.30.10">
    <property type="entry name" value="Translation factors"/>
    <property type="match status" value="1"/>
</dbReference>
<dbReference type="Pfam" id="PF01794">
    <property type="entry name" value="Ferric_reduct"/>
    <property type="match status" value="1"/>
</dbReference>
<dbReference type="Gene3D" id="1.10.238.10">
    <property type="entry name" value="EF-hand"/>
    <property type="match status" value="1"/>
</dbReference>
<feature type="transmembrane region" description="Helical" evidence="20">
    <location>
        <begin position="1331"/>
        <end position="1352"/>
    </location>
</feature>
<comment type="similarity">
    <text evidence="2">In the N-terminal section; belongs to the peroxidase family.</text>
</comment>
<dbReference type="InterPro" id="IPR010255">
    <property type="entry name" value="Haem_peroxidase_sf"/>
</dbReference>
<keyword evidence="9" id="KW-0274">FAD</keyword>
<dbReference type="GO" id="GO:0016324">
    <property type="term" value="C:apical plasma membrane"/>
    <property type="evidence" value="ECO:0007669"/>
    <property type="project" value="UniProtKB-SubCell"/>
</dbReference>
<dbReference type="Pfam" id="PF03098">
    <property type="entry name" value="An_peroxidase"/>
    <property type="match status" value="2"/>
</dbReference>
<dbReference type="InParanoid" id="A0A1X7VHU9"/>
<evidence type="ECO:0000256" key="8">
    <source>
        <dbReference type="ARBA" id="ARBA00022737"/>
    </source>
</evidence>
<evidence type="ECO:0000259" key="22">
    <source>
        <dbReference type="PROSITE" id="PS50222"/>
    </source>
</evidence>
<dbReference type="SUPFAM" id="SSF48113">
    <property type="entry name" value="Heme-dependent peroxidases"/>
    <property type="match status" value="1"/>
</dbReference>
<evidence type="ECO:0000256" key="17">
    <source>
        <dbReference type="ARBA" id="ARBA00047455"/>
    </source>
</evidence>
<evidence type="ECO:0000256" key="21">
    <source>
        <dbReference type="SAM" id="SignalP"/>
    </source>
</evidence>
<dbReference type="GO" id="GO:0016175">
    <property type="term" value="F:superoxide-generating NAD(P)H oxidase activity"/>
    <property type="evidence" value="ECO:0007669"/>
    <property type="project" value="UniProtKB-ARBA"/>
</dbReference>
<dbReference type="OrthoDB" id="6019201at2759"/>
<name>A0A1X7VHU9_AMPQE</name>
<evidence type="ECO:0000256" key="6">
    <source>
        <dbReference type="ARBA" id="ARBA00022692"/>
    </source>
</evidence>
<dbReference type="FunFam" id="2.40.30.10:FF:000059">
    <property type="entry name" value="dual oxidase isoform X1"/>
    <property type="match status" value="1"/>
</dbReference>
<feature type="transmembrane region" description="Helical" evidence="20">
    <location>
        <begin position="1195"/>
        <end position="1220"/>
    </location>
</feature>
<evidence type="ECO:0000256" key="16">
    <source>
        <dbReference type="ARBA" id="ARBA00023324"/>
    </source>
</evidence>
<evidence type="ECO:0000313" key="25">
    <source>
        <dbReference type="Proteomes" id="UP000007879"/>
    </source>
</evidence>
<comment type="catalytic activity">
    <reaction evidence="17">
        <text>NADH + O2 + H(+) = H2O2 + NAD(+)</text>
        <dbReference type="Rhea" id="RHEA:11264"/>
        <dbReference type="ChEBI" id="CHEBI:15378"/>
        <dbReference type="ChEBI" id="CHEBI:15379"/>
        <dbReference type="ChEBI" id="CHEBI:16240"/>
        <dbReference type="ChEBI" id="CHEBI:57540"/>
        <dbReference type="ChEBI" id="CHEBI:57945"/>
        <dbReference type="EC" id="1.6.3.1"/>
    </reaction>
</comment>
<dbReference type="CDD" id="cd06186">
    <property type="entry name" value="NOX_Duox_like_FAD_NADP"/>
    <property type="match status" value="1"/>
</dbReference>
<feature type="transmembrane region" description="Helical" evidence="20">
    <location>
        <begin position="1299"/>
        <end position="1325"/>
    </location>
</feature>
<dbReference type="GO" id="GO:0042554">
    <property type="term" value="P:superoxide anion generation"/>
    <property type="evidence" value="ECO:0007669"/>
    <property type="project" value="TreeGrafter"/>
</dbReference>
<keyword evidence="10" id="KW-0106">Calcium</keyword>
<evidence type="ECO:0000256" key="10">
    <source>
        <dbReference type="ARBA" id="ARBA00022837"/>
    </source>
</evidence>
<dbReference type="SFLD" id="SFLDS00052">
    <property type="entry name" value="Ferric_Reductase_Domain"/>
    <property type="match status" value="1"/>
</dbReference>
<dbReference type="InterPro" id="IPR019791">
    <property type="entry name" value="Haem_peroxidase_animal"/>
</dbReference>
<evidence type="ECO:0000256" key="13">
    <source>
        <dbReference type="ARBA" id="ARBA00023002"/>
    </source>
</evidence>
<reference evidence="25" key="1">
    <citation type="journal article" date="2010" name="Nature">
        <title>The Amphimedon queenslandica genome and the evolution of animal complexity.</title>
        <authorList>
            <person name="Srivastava M."/>
            <person name="Simakov O."/>
            <person name="Chapman J."/>
            <person name="Fahey B."/>
            <person name="Gauthier M.E."/>
            <person name="Mitros T."/>
            <person name="Richards G.S."/>
            <person name="Conaco C."/>
            <person name="Dacre M."/>
            <person name="Hellsten U."/>
            <person name="Larroux C."/>
            <person name="Putnam N.H."/>
            <person name="Stanke M."/>
            <person name="Adamska M."/>
            <person name="Darling A."/>
            <person name="Degnan S.M."/>
            <person name="Oakley T.H."/>
            <person name="Plachetzki D.C."/>
            <person name="Zhai Y."/>
            <person name="Adamski M."/>
            <person name="Calcino A."/>
            <person name="Cummins S.F."/>
            <person name="Goodstein D.M."/>
            <person name="Harris C."/>
            <person name="Jackson D.J."/>
            <person name="Leys S.P."/>
            <person name="Shu S."/>
            <person name="Woodcroft B.J."/>
            <person name="Vervoort M."/>
            <person name="Kosik K.S."/>
            <person name="Manning G."/>
            <person name="Degnan B.M."/>
            <person name="Rokhsar D.S."/>
        </authorList>
    </citation>
    <scope>NUCLEOTIDE SEQUENCE [LARGE SCALE GENOMIC DNA]</scope>
</reference>
<keyword evidence="14 20" id="KW-0472">Membrane</keyword>
<evidence type="ECO:0000256" key="12">
    <source>
        <dbReference type="ARBA" id="ARBA00022989"/>
    </source>
</evidence>
<dbReference type="SFLD" id="SFLDG01168">
    <property type="entry name" value="Ferric_reductase_subgroup_(FRE"/>
    <property type="match status" value="1"/>
</dbReference>
<dbReference type="EnsemblMetazoa" id="XM_003384018.3">
    <property type="protein sequence ID" value="XP_003384066.1"/>
    <property type="gene ID" value="LOC100637823"/>
</dbReference>
<evidence type="ECO:0000313" key="24">
    <source>
        <dbReference type="EnsemblMetazoa" id="Aqu2.1.39906_001"/>
    </source>
</evidence>
<dbReference type="Proteomes" id="UP000007879">
    <property type="component" value="Unassembled WGS sequence"/>
</dbReference>
<dbReference type="GO" id="GO:0004601">
    <property type="term" value="F:peroxidase activity"/>
    <property type="evidence" value="ECO:0007669"/>
    <property type="project" value="UniProtKB-KW"/>
</dbReference>
<dbReference type="Gene3D" id="3.40.50.80">
    <property type="entry name" value="Nucleotide-binding domain of ferredoxin-NADP reductase (FNR) module"/>
    <property type="match status" value="1"/>
</dbReference>
<organism evidence="24">
    <name type="scientific">Amphimedon queenslandica</name>
    <name type="common">Sponge</name>
    <dbReference type="NCBI Taxonomy" id="400682"/>
    <lineage>
        <taxon>Eukaryota</taxon>
        <taxon>Metazoa</taxon>
        <taxon>Porifera</taxon>
        <taxon>Demospongiae</taxon>
        <taxon>Heteroscleromorpha</taxon>
        <taxon>Haplosclerida</taxon>
        <taxon>Niphatidae</taxon>
        <taxon>Amphimedon</taxon>
    </lineage>
</organism>
<dbReference type="PROSITE" id="PS50222">
    <property type="entry name" value="EF_HAND_2"/>
    <property type="match status" value="2"/>
</dbReference>
<keyword evidence="19" id="KW-0408">Iron</keyword>
<dbReference type="InterPro" id="IPR013121">
    <property type="entry name" value="Fe_red_NAD-bd_6"/>
</dbReference>
<keyword evidence="8" id="KW-0677">Repeat</keyword>
<evidence type="ECO:0000256" key="18">
    <source>
        <dbReference type="ARBA" id="ARBA00048762"/>
    </source>
</evidence>
<evidence type="ECO:0000256" key="3">
    <source>
        <dbReference type="ARBA" id="ARBA00012698"/>
    </source>
</evidence>
<evidence type="ECO:0000256" key="15">
    <source>
        <dbReference type="ARBA" id="ARBA00023180"/>
    </source>
</evidence>
<dbReference type="CDD" id="cd00051">
    <property type="entry name" value="EFh"/>
    <property type="match status" value="1"/>
</dbReference>